<feature type="transmembrane region" description="Helical" evidence="9">
    <location>
        <begin position="443"/>
        <end position="465"/>
    </location>
</feature>
<feature type="transmembrane region" description="Helical" evidence="9">
    <location>
        <begin position="602"/>
        <end position="626"/>
    </location>
</feature>
<comment type="caution">
    <text evidence="10">The sequence shown here is derived from an EMBL/GenBank/DDBJ whole genome shotgun (WGS) entry which is preliminary data.</text>
</comment>
<dbReference type="EMBL" id="JALJOT010000014">
    <property type="protein sequence ID" value="KAK9903243.1"/>
    <property type="molecule type" value="Genomic_DNA"/>
</dbReference>
<feature type="transmembrane region" description="Helical" evidence="9">
    <location>
        <begin position="222"/>
        <end position="243"/>
    </location>
</feature>
<feature type="transmembrane region" description="Helical" evidence="9">
    <location>
        <begin position="190"/>
        <end position="210"/>
    </location>
</feature>
<feature type="transmembrane region" description="Helical" evidence="9">
    <location>
        <begin position="82"/>
        <end position="106"/>
    </location>
</feature>
<keyword evidence="4 9" id="KW-0812">Transmembrane</keyword>
<sequence>MPAGAPNLVGLTQYDNMTSFFAPENGNVLLPQGAGYGVVAGFGFFFAALTIGLVYGDYRARGGKHYNSEDFNCAGRSIKTGLIAVDVVSHWTWSSTLLTSSLYVYLYGISGAFWYAAGASIQIFLFGIMSIEIKRKAPRAHTVLELVRNRWGHVANFVFFYICILNNTFICVLLYLGAAAVFNAATGMSLYAAVFLIPLSVCIYTVFGGLKATFTSSYLHTVIIYVTVCLFAFKFYASGIYPVGSIGQVWDNLQLMAENLPVAGNAGGSYLTIMSSGGLQFGILQIIGSFGNVWADQAYWQSAIAATPAAAWKGYILGGLLWFPVPFTLATALGIACVALDLPVSADEQNMGLVAVASASYVLGQSGVMLMLVIIFMAVTSAGSAEMMAVSSLFTYDVWKAYIRPHAKGNELLIVSRVAIFVFGIFTGGLSALLNYGGVSVNFIFLIVGLLVSSALPPLAFLLTWKRVPKGAAIAGAVGGQICAIIAWLVHTKIVFESVDITTTQNISPTMDGTVVAVGASLIITVVWTLISPEKNPDTYNQYKSIELQDDELIVDHYEEDRAAMDRALKFTWIAAAVLSVVFCILWPVLTIPAGVFSKSYFYFFVIISIIWGLIAAVIAIFLPLWESRDVFARALGLAPVTPASLPTATKPLGKTDDSAHNGKLDTPMKKTVD</sequence>
<feature type="region of interest" description="Disordered" evidence="8">
    <location>
        <begin position="649"/>
        <end position="674"/>
    </location>
</feature>
<dbReference type="Proteomes" id="UP001491310">
    <property type="component" value="Unassembled WGS sequence"/>
</dbReference>
<evidence type="ECO:0000256" key="3">
    <source>
        <dbReference type="ARBA" id="ARBA00022448"/>
    </source>
</evidence>
<dbReference type="NCBIfam" id="TIGR00813">
    <property type="entry name" value="sss"/>
    <property type="match status" value="1"/>
</dbReference>
<feature type="transmembrane region" description="Helical" evidence="9">
    <location>
        <begin position="571"/>
        <end position="590"/>
    </location>
</feature>
<evidence type="ECO:0000256" key="2">
    <source>
        <dbReference type="ARBA" id="ARBA00006434"/>
    </source>
</evidence>
<dbReference type="PANTHER" id="PTHR46154:SF4">
    <property type="entry name" value="UREA ACTIVE TRANSPORTER"/>
    <property type="match status" value="1"/>
</dbReference>
<comment type="similarity">
    <text evidence="2 7">Belongs to the sodium:solute symporter (SSF) (TC 2.A.21) family.</text>
</comment>
<evidence type="ECO:0000256" key="4">
    <source>
        <dbReference type="ARBA" id="ARBA00022692"/>
    </source>
</evidence>
<feature type="transmembrane region" description="Helical" evidence="9">
    <location>
        <begin position="511"/>
        <end position="531"/>
    </location>
</feature>
<evidence type="ECO:0000256" key="5">
    <source>
        <dbReference type="ARBA" id="ARBA00022989"/>
    </source>
</evidence>
<keyword evidence="11" id="KW-1185">Reference proteome</keyword>
<evidence type="ECO:0000313" key="10">
    <source>
        <dbReference type="EMBL" id="KAK9903243.1"/>
    </source>
</evidence>
<proteinExistence type="inferred from homology"/>
<evidence type="ECO:0000256" key="1">
    <source>
        <dbReference type="ARBA" id="ARBA00004141"/>
    </source>
</evidence>
<dbReference type="CDD" id="cd11476">
    <property type="entry name" value="SLC5sbd_DUR3"/>
    <property type="match status" value="1"/>
</dbReference>
<accession>A0ABR2YDW3</accession>
<dbReference type="PANTHER" id="PTHR46154">
    <property type="match status" value="1"/>
</dbReference>
<feature type="transmembrane region" description="Helical" evidence="9">
    <location>
        <begin position="112"/>
        <end position="133"/>
    </location>
</feature>
<feature type="transmembrane region" description="Helical" evidence="9">
    <location>
        <begin position="414"/>
        <end position="437"/>
    </location>
</feature>
<evidence type="ECO:0000256" key="9">
    <source>
        <dbReference type="SAM" id="Phobius"/>
    </source>
</evidence>
<keyword evidence="3" id="KW-0813">Transport</keyword>
<feature type="transmembrane region" description="Helical" evidence="9">
    <location>
        <begin position="34"/>
        <end position="55"/>
    </location>
</feature>
<dbReference type="InterPro" id="IPR031155">
    <property type="entry name" value="DUR"/>
</dbReference>
<protein>
    <recommendedName>
        <fullName evidence="12">Urea active transporter</fullName>
    </recommendedName>
</protein>
<evidence type="ECO:0000313" key="11">
    <source>
        <dbReference type="Proteomes" id="UP001491310"/>
    </source>
</evidence>
<dbReference type="Pfam" id="PF00474">
    <property type="entry name" value="SSF"/>
    <property type="match status" value="1"/>
</dbReference>
<dbReference type="Gene3D" id="1.20.1730.10">
    <property type="entry name" value="Sodium/glucose cotransporter"/>
    <property type="match status" value="1"/>
</dbReference>
<dbReference type="InterPro" id="IPR001734">
    <property type="entry name" value="Na/solute_symporter"/>
</dbReference>
<evidence type="ECO:0000256" key="8">
    <source>
        <dbReference type="SAM" id="MobiDB-lite"/>
    </source>
</evidence>
<evidence type="ECO:0000256" key="7">
    <source>
        <dbReference type="RuleBase" id="RU362091"/>
    </source>
</evidence>
<evidence type="ECO:0008006" key="12">
    <source>
        <dbReference type="Google" id="ProtNLM"/>
    </source>
</evidence>
<feature type="transmembrane region" description="Helical" evidence="9">
    <location>
        <begin position="321"/>
        <end position="340"/>
    </location>
</feature>
<feature type="transmembrane region" description="Helical" evidence="9">
    <location>
        <begin position="154"/>
        <end position="178"/>
    </location>
</feature>
<keyword evidence="5 9" id="KW-1133">Transmembrane helix</keyword>
<keyword evidence="6 9" id="KW-0472">Membrane</keyword>
<evidence type="ECO:0000256" key="6">
    <source>
        <dbReference type="ARBA" id="ARBA00023136"/>
    </source>
</evidence>
<feature type="transmembrane region" description="Helical" evidence="9">
    <location>
        <begin position="472"/>
        <end position="491"/>
    </location>
</feature>
<comment type="subcellular location">
    <subcellularLocation>
        <location evidence="1">Membrane</location>
        <topology evidence="1">Multi-pass membrane protein</topology>
    </subcellularLocation>
</comment>
<gene>
    <name evidence="10" type="ORF">WJX75_000573</name>
</gene>
<name>A0ABR2YDW3_9CHLO</name>
<dbReference type="InterPro" id="IPR038377">
    <property type="entry name" value="Na/Glc_symporter_sf"/>
</dbReference>
<reference evidence="10 11" key="1">
    <citation type="journal article" date="2024" name="Nat. Commun.">
        <title>Phylogenomics reveals the evolutionary origins of lichenization in chlorophyte algae.</title>
        <authorList>
            <person name="Puginier C."/>
            <person name="Libourel C."/>
            <person name="Otte J."/>
            <person name="Skaloud P."/>
            <person name="Haon M."/>
            <person name="Grisel S."/>
            <person name="Petersen M."/>
            <person name="Berrin J.G."/>
            <person name="Delaux P.M."/>
            <person name="Dal Grande F."/>
            <person name="Keller J."/>
        </authorList>
    </citation>
    <scope>NUCLEOTIDE SEQUENCE [LARGE SCALE GENOMIC DNA]</scope>
    <source>
        <strain evidence="10 11">SAG 216-7</strain>
    </source>
</reference>
<feature type="transmembrane region" description="Helical" evidence="9">
    <location>
        <begin position="352"/>
        <end position="379"/>
    </location>
</feature>
<organism evidence="10 11">
    <name type="scientific">Coccomyxa subellipsoidea</name>
    <dbReference type="NCBI Taxonomy" id="248742"/>
    <lineage>
        <taxon>Eukaryota</taxon>
        <taxon>Viridiplantae</taxon>
        <taxon>Chlorophyta</taxon>
        <taxon>core chlorophytes</taxon>
        <taxon>Trebouxiophyceae</taxon>
        <taxon>Trebouxiophyceae incertae sedis</taxon>
        <taxon>Coccomyxaceae</taxon>
        <taxon>Coccomyxa</taxon>
    </lineage>
</organism>
<feature type="compositionally biased region" description="Basic and acidic residues" evidence="8">
    <location>
        <begin position="654"/>
        <end position="674"/>
    </location>
</feature>
<dbReference type="PROSITE" id="PS50283">
    <property type="entry name" value="NA_SOLUT_SYMP_3"/>
    <property type="match status" value="1"/>
</dbReference>